<evidence type="ECO:0008006" key="4">
    <source>
        <dbReference type="Google" id="ProtNLM"/>
    </source>
</evidence>
<sequence>MSERSYGSSNISCKCGKQARLKCSWTNENPGRRFYSCEDYKSECIDDVMLDVPDSAVEYGEPATAAPKKLQVKKKRKAPSPRPQVQTPKCIGEDPCPRMVKTRSQTRMVAESTMLPQPVPAASLPPRPGPSTSNFVPTPKSTTKASITSICATKDNTTSFSATNTSYTNNRSSTTSQRCQYQGITTLLP</sequence>
<keyword evidence="3" id="KW-1185">Reference proteome</keyword>
<proteinExistence type="predicted"/>
<feature type="compositionally biased region" description="Polar residues" evidence="1">
    <location>
        <begin position="130"/>
        <end position="141"/>
    </location>
</feature>
<organism evidence="2 3">
    <name type="scientific">Sesamum alatum</name>
    <dbReference type="NCBI Taxonomy" id="300844"/>
    <lineage>
        <taxon>Eukaryota</taxon>
        <taxon>Viridiplantae</taxon>
        <taxon>Streptophyta</taxon>
        <taxon>Embryophyta</taxon>
        <taxon>Tracheophyta</taxon>
        <taxon>Spermatophyta</taxon>
        <taxon>Magnoliopsida</taxon>
        <taxon>eudicotyledons</taxon>
        <taxon>Gunneridae</taxon>
        <taxon>Pentapetalae</taxon>
        <taxon>asterids</taxon>
        <taxon>lamiids</taxon>
        <taxon>Lamiales</taxon>
        <taxon>Pedaliaceae</taxon>
        <taxon>Sesamum</taxon>
    </lineage>
</organism>
<comment type="caution">
    <text evidence="2">The sequence shown here is derived from an EMBL/GenBank/DDBJ whole genome shotgun (WGS) entry which is preliminary data.</text>
</comment>
<feature type="region of interest" description="Disordered" evidence="1">
    <location>
        <begin position="61"/>
        <end position="97"/>
    </location>
</feature>
<feature type="compositionally biased region" description="Pro residues" evidence="1">
    <location>
        <begin position="117"/>
        <end position="129"/>
    </location>
</feature>
<name>A0AAE1YFN8_9LAMI</name>
<gene>
    <name evidence="2" type="ORF">Salat_1201600</name>
</gene>
<dbReference type="AlphaFoldDB" id="A0AAE1YFN8"/>
<reference evidence="2" key="2">
    <citation type="journal article" date="2024" name="Plant">
        <title>Genomic evolution and insights into agronomic trait innovations of Sesamum species.</title>
        <authorList>
            <person name="Miao H."/>
            <person name="Wang L."/>
            <person name="Qu L."/>
            <person name="Liu H."/>
            <person name="Sun Y."/>
            <person name="Le M."/>
            <person name="Wang Q."/>
            <person name="Wei S."/>
            <person name="Zheng Y."/>
            <person name="Lin W."/>
            <person name="Duan Y."/>
            <person name="Cao H."/>
            <person name="Xiong S."/>
            <person name="Wang X."/>
            <person name="Wei L."/>
            <person name="Li C."/>
            <person name="Ma Q."/>
            <person name="Ju M."/>
            <person name="Zhao R."/>
            <person name="Li G."/>
            <person name="Mu C."/>
            <person name="Tian Q."/>
            <person name="Mei H."/>
            <person name="Zhang T."/>
            <person name="Gao T."/>
            <person name="Zhang H."/>
        </authorList>
    </citation>
    <scope>NUCLEOTIDE SEQUENCE</scope>
    <source>
        <strain evidence="2">3651</strain>
    </source>
</reference>
<accession>A0AAE1YFN8</accession>
<evidence type="ECO:0000313" key="2">
    <source>
        <dbReference type="EMBL" id="KAK4429016.1"/>
    </source>
</evidence>
<protein>
    <recommendedName>
        <fullName evidence="4">Zinc finger GRF-type domain-containing protein</fullName>
    </recommendedName>
</protein>
<feature type="region of interest" description="Disordered" evidence="1">
    <location>
        <begin position="117"/>
        <end position="141"/>
    </location>
</feature>
<reference evidence="2" key="1">
    <citation type="submission" date="2020-06" db="EMBL/GenBank/DDBJ databases">
        <authorList>
            <person name="Li T."/>
            <person name="Hu X."/>
            <person name="Zhang T."/>
            <person name="Song X."/>
            <person name="Zhang H."/>
            <person name="Dai N."/>
            <person name="Sheng W."/>
            <person name="Hou X."/>
            <person name="Wei L."/>
        </authorList>
    </citation>
    <scope>NUCLEOTIDE SEQUENCE</scope>
    <source>
        <strain evidence="2">3651</strain>
        <tissue evidence="2">Leaf</tissue>
    </source>
</reference>
<evidence type="ECO:0000313" key="3">
    <source>
        <dbReference type="Proteomes" id="UP001293254"/>
    </source>
</evidence>
<dbReference type="Proteomes" id="UP001293254">
    <property type="component" value="Unassembled WGS sequence"/>
</dbReference>
<evidence type="ECO:0000256" key="1">
    <source>
        <dbReference type="SAM" id="MobiDB-lite"/>
    </source>
</evidence>
<dbReference type="EMBL" id="JACGWO010000004">
    <property type="protein sequence ID" value="KAK4429016.1"/>
    <property type="molecule type" value="Genomic_DNA"/>
</dbReference>
<feature type="compositionally biased region" description="Basic residues" evidence="1">
    <location>
        <begin position="70"/>
        <end position="79"/>
    </location>
</feature>